<dbReference type="EMBL" id="QEOP01000001">
    <property type="protein sequence ID" value="PVZ95824.1"/>
    <property type="molecule type" value="Genomic_DNA"/>
</dbReference>
<dbReference type="GO" id="GO:0009032">
    <property type="term" value="F:thymidine phosphorylase activity"/>
    <property type="evidence" value="ECO:0007669"/>
    <property type="project" value="TreeGrafter"/>
</dbReference>
<dbReference type="SMART" id="SM00941">
    <property type="entry name" value="PYNP_C"/>
    <property type="match status" value="1"/>
</dbReference>
<dbReference type="Pfam" id="PF07831">
    <property type="entry name" value="PYNP_C"/>
    <property type="match status" value="1"/>
</dbReference>
<dbReference type="InterPro" id="IPR035902">
    <property type="entry name" value="Nuc_phospho_transferase"/>
</dbReference>
<keyword evidence="7" id="KW-1185">Reference proteome</keyword>
<dbReference type="RefSeq" id="WP_116755558.1">
    <property type="nucleotide sequence ID" value="NZ_JBHUEX010000001.1"/>
</dbReference>
<name>A0A2V1HYZ5_9MICO</name>
<evidence type="ECO:0000256" key="1">
    <source>
        <dbReference type="ARBA" id="ARBA00006915"/>
    </source>
</evidence>
<keyword evidence="3" id="KW-0328">Glycosyltransferase</keyword>
<proteinExistence type="inferred from homology"/>
<keyword evidence="4" id="KW-0808">Transferase</keyword>
<evidence type="ECO:0000313" key="6">
    <source>
        <dbReference type="EMBL" id="PVZ95824.1"/>
    </source>
</evidence>
<dbReference type="InterPro" id="IPR036320">
    <property type="entry name" value="Glycosyl_Trfase_fam3_N_dom_sf"/>
</dbReference>
<evidence type="ECO:0000259" key="5">
    <source>
        <dbReference type="SMART" id="SM00941"/>
    </source>
</evidence>
<dbReference type="SUPFAM" id="SSF54680">
    <property type="entry name" value="Pyrimidine nucleoside phosphorylase C-terminal domain"/>
    <property type="match status" value="1"/>
</dbReference>
<gene>
    <name evidence="6" type="ORF">DDQ50_04985</name>
</gene>
<dbReference type="Pfam" id="PF00591">
    <property type="entry name" value="Glycos_transf_3"/>
    <property type="match status" value="1"/>
</dbReference>
<evidence type="ECO:0000256" key="3">
    <source>
        <dbReference type="ARBA" id="ARBA00022676"/>
    </source>
</evidence>
<evidence type="ECO:0000256" key="4">
    <source>
        <dbReference type="ARBA" id="ARBA00022679"/>
    </source>
</evidence>
<dbReference type="FunFam" id="3.40.1030.10:FF:000001">
    <property type="entry name" value="Thymidine phosphorylase"/>
    <property type="match status" value="1"/>
</dbReference>
<dbReference type="SUPFAM" id="SSF52418">
    <property type="entry name" value="Nucleoside phosphorylase/phosphoribosyltransferase catalytic domain"/>
    <property type="match status" value="1"/>
</dbReference>
<dbReference type="InterPro" id="IPR017459">
    <property type="entry name" value="Glycosyl_Trfase_fam3_N_dom"/>
</dbReference>
<dbReference type="AlphaFoldDB" id="A0A2V1HYZ5"/>
<dbReference type="InterPro" id="IPR000312">
    <property type="entry name" value="Glycosyl_Trfase_fam3"/>
</dbReference>
<dbReference type="InterPro" id="IPR018090">
    <property type="entry name" value="Pyrmidine_PPas_bac/euk"/>
</dbReference>
<dbReference type="InterPro" id="IPR036566">
    <property type="entry name" value="PYNP-like_C_sf"/>
</dbReference>
<dbReference type="SUPFAM" id="SSF47648">
    <property type="entry name" value="Nucleoside phosphorylase/phosphoribosyltransferase N-terminal domain"/>
    <property type="match status" value="1"/>
</dbReference>
<dbReference type="Pfam" id="PF02885">
    <property type="entry name" value="Glycos_trans_3N"/>
    <property type="match status" value="1"/>
</dbReference>
<feature type="domain" description="Pyrimidine nucleoside phosphorylase C-terminal" evidence="5">
    <location>
        <begin position="338"/>
        <end position="412"/>
    </location>
</feature>
<dbReference type="GO" id="GO:0004645">
    <property type="term" value="F:1,4-alpha-oligoglucan phosphorylase activity"/>
    <property type="evidence" value="ECO:0007669"/>
    <property type="project" value="InterPro"/>
</dbReference>
<dbReference type="Gene3D" id="3.90.1170.30">
    <property type="entry name" value="Pyrimidine nucleoside phosphorylase-like, C-terminal domain"/>
    <property type="match status" value="1"/>
</dbReference>
<dbReference type="InterPro" id="IPR013102">
    <property type="entry name" value="PYNP_C"/>
</dbReference>
<dbReference type="OrthoDB" id="9763887at2"/>
<evidence type="ECO:0000313" key="7">
    <source>
        <dbReference type="Proteomes" id="UP000244893"/>
    </source>
</evidence>
<dbReference type="Gene3D" id="1.20.970.10">
    <property type="entry name" value="Transferase, Pyrimidine Nucleoside Phosphorylase, Chain C"/>
    <property type="match status" value="1"/>
</dbReference>
<comment type="similarity">
    <text evidence="1">Belongs to the thymidine/pyrimidine-nucleoside phosphorylase family.</text>
</comment>
<protein>
    <submittedName>
        <fullName evidence="6">Thymidine phosphorylase</fullName>
    </submittedName>
</protein>
<accession>A0A2V1HYZ5</accession>
<dbReference type="Proteomes" id="UP000244893">
    <property type="component" value="Unassembled WGS sequence"/>
</dbReference>
<dbReference type="InterPro" id="IPR000053">
    <property type="entry name" value="Thymidine/pyrmidine_PPase"/>
</dbReference>
<dbReference type="PROSITE" id="PS00647">
    <property type="entry name" value="THYMID_PHOSPHORYLASE"/>
    <property type="match status" value="1"/>
</dbReference>
<dbReference type="PIRSF" id="PIRSF000478">
    <property type="entry name" value="TP_PyNP"/>
    <property type="match status" value="1"/>
</dbReference>
<dbReference type="GO" id="GO:0005829">
    <property type="term" value="C:cytosol"/>
    <property type="evidence" value="ECO:0007669"/>
    <property type="project" value="TreeGrafter"/>
</dbReference>
<dbReference type="PANTHER" id="PTHR10515">
    <property type="entry name" value="THYMIDINE PHOSPHORYLASE"/>
    <property type="match status" value="1"/>
</dbReference>
<reference evidence="6 7" key="1">
    <citation type="submission" date="2018-05" db="EMBL/GenBank/DDBJ databases">
        <title>Amnibacterium sp. M8JJ-5, whole genome shotgun sequence.</title>
        <authorList>
            <person name="Tuo L."/>
        </authorList>
    </citation>
    <scope>NUCLEOTIDE SEQUENCE [LARGE SCALE GENOMIC DNA]</scope>
    <source>
        <strain evidence="6 7">M8JJ-5</strain>
    </source>
</reference>
<dbReference type="GO" id="GO:0006213">
    <property type="term" value="P:pyrimidine nucleoside metabolic process"/>
    <property type="evidence" value="ECO:0007669"/>
    <property type="project" value="InterPro"/>
</dbReference>
<dbReference type="GO" id="GO:0006206">
    <property type="term" value="P:pyrimidine nucleobase metabolic process"/>
    <property type="evidence" value="ECO:0007669"/>
    <property type="project" value="InterPro"/>
</dbReference>
<dbReference type="InterPro" id="IPR017872">
    <property type="entry name" value="Pyrmidine_PPase_CS"/>
</dbReference>
<dbReference type="Gene3D" id="3.40.1030.10">
    <property type="entry name" value="Nucleoside phosphorylase/phosphoribosyltransferase catalytic domain"/>
    <property type="match status" value="1"/>
</dbReference>
<evidence type="ECO:0000256" key="2">
    <source>
        <dbReference type="ARBA" id="ARBA00011738"/>
    </source>
</evidence>
<comment type="subunit">
    <text evidence="2">Homodimer.</text>
</comment>
<dbReference type="NCBIfam" id="NF004490">
    <property type="entry name" value="PRK05820.1"/>
    <property type="match status" value="1"/>
</dbReference>
<dbReference type="NCBIfam" id="TIGR02644">
    <property type="entry name" value="Y_phosphoryl"/>
    <property type="match status" value="1"/>
</dbReference>
<dbReference type="PANTHER" id="PTHR10515:SF0">
    <property type="entry name" value="THYMIDINE PHOSPHORYLASE"/>
    <property type="match status" value="1"/>
</dbReference>
<organism evidence="6 7">
    <name type="scientific">Amnibacterium flavum</name>
    <dbReference type="NCBI Taxonomy" id="2173173"/>
    <lineage>
        <taxon>Bacteria</taxon>
        <taxon>Bacillati</taxon>
        <taxon>Actinomycetota</taxon>
        <taxon>Actinomycetes</taxon>
        <taxon>Micrococcales</taxon>
        <taxon>Microbacteriaceae</taxon>
        <taxon>Amnibacterium</taxon>
    </lineage>
</organism>
<comment type="caution">
    <text evidence="6">The sequence shown here is derived from an EMBL/GenBank/DDBJ whole genome shotgun (WGS) entry which is preliminary data.</text>
</comment>
<sequence>MTEAFDAVDIIIAKRDGHELSTGQIDWLVDAFTRGYVADEQMSAFAMAVLLNGMTRSEIRDLTLAMIDSGERLDFSGLGKPTTDKHSTGGVGDKITLPLAPLVAAYGVAVPQLSGRGLGHTGGTLDKLESIRGWRADVSPAEMIAQLRDVGAVICAAGSGLAPADKKLYALRDTTGTVEAIPLIASSIMSKKIAEGTSALVLDVKFGEGAFMKDLERARELARTMVDLGRDAGVTTAALLTDMSVPLGRTIGNALEVRESLEVLAGGGPSDVVELTVALAREMLAAVGIADVDPAEALADGRAMDVWRRMISAQGGDPSAALPTASFSHTVTAARSGILTRQQALPFGIAAWRLGAGRARQGDAVSAGAGIELHAKPGDEVVAGAPLFTLHADEEARFARALESVEGAWEIGDTAPGERRLIVETIR</sequence>